<comment type="caution">
    <text evidence="5">The sequence shown here is derived from an EMBL/GenBank/DDBJ whole genome shotgun (WGS) entry which is preliminary data.</text>
</comment>
<feature type="region of interest" description="Disordered" evidence="2">
    <location>
        <begin position="552"/>
        <end position="577"/>
    </location>
</feature>
<reference evidence="5 6" key="1">
    <citation type="submission" date="2024-02" db="EMBL/GenBank/DDBJ databases">
        <title>Identification of pathogenicity and growth-promoting function of Pseudomonas putida variant.</title>
        <authorList>
            <person name="Sun J."/>
        </authorList>
    </citation>
    <scope>NUCLEOTIDE SEQUENCE [LARGE SCALE GENOMIC DNA]</scope>
    <source>
        <strain evidence="5 6">A03</strain>
    </source>
</reference>
<keyword evidence="6" id="KW-1185">Reference proteome</keyword>
<comment type="similarity">
    <text evidence="1">Belongs to the VgrG protein family.</text>
</comment>
<dbReference type="Pfam" id="PF04717">
    <property type="entry name" value="Phage_base_V"/>
    <property type="match status" value="1"/>
</dbReference>
<feature type="compositionally biased region" description="Polar residues" evidence="2">
    <location>
        <begin position="564"/>
        <end position="577"/>
    </location>
</feature>
<sequence length="725" mass="80711">MPRHADLRYTFTPLVGDAEFEVVSFTLDEALSTPFQLKLDLVSHQHDVDFGNLLDQPVLFTISRGGRPVRYVHGLVSTFSQSESGFRRTCYHARVEPQLARAGLRSNWRIFQNKTAPEILAIMLKRQGIAQFNLVARRDHQVREFCVQAGETDLDFINRLAAEEGFIYRFEHAAHRHTLLISDCLLAMGTLSRGAIPCAEPDDVDPDSAADTVLYRHASGGTPARPCLHRLRYSEQVRSARLVQRDYTFTHPGYRQQHSASGSAASLKHHAQDYERFEYPGRYKRDVVGKPFTETRIAALRHDTHLAEVEGDDVRLQPGLGFTLVEHPRDDFNVHWRVVSLCHSGTQFSSLEEEAAGDEQGTTYQQTALLVPGMAQWRPAPPDKPHVDGPHMATVVGPPGEEIHCDRWGRVKVSFPWDRESRDDAFSSCWVRVAQGWAGGSWGSMAIPRIGNDVVIQYVNGDPDQPMITGRTYCANQLPPYDLPEHKTRMTIKSQTHKGDGFNELRFEDELGREELFMHAQRDHNTVVKHDQTTQVGNDRSEQVGRDEKLAVGQDRSDEIGRNECSSIGHNRTHTVGNDDQLAIEGSQTITTGKDRIETVGNHRHDSTKANHCMDIGGDLQQTVAGHSTLRSAHTISHSTRTYTIDVSESLTIRSPAGLLRIDGAGITLDGIALLFKGPISQQLTGSEHSISVSGVAEPGEAVCVSCMRKAIADGRSLVRMEGTH</sequence>
<feature type="compositionally biased region" description="Basic and acidic residues" evidence="2">
    <location>
        <begin position="552"/>
        <end position="562"/>
    </location>
</feature>
<dbReference type="NCBIfam" id="TIGR03361">
    <property type="entry name" value="VI_Rhs_Vgr"/>
    <property type="match status" value="1"/>
</dbReference>
<dbReference type="PANTHER" id="PTHR32305:SF11">
    <property type="entry name" value="TYPE VI SECRETION SYSTEM SPIKE PROTEIN VGRG3"/>
    <property type="match status" value="1"/>
</dbReference>
<evidence type="ECO:0000313" key="5">
    <source>
        <dbReference type="EMBL" id="MEJ5864621.1"/>
    </source>
</evidence>
<dbReference type="PANTHER" id="PTHR32305">
    <property type="match status" value="1"/>
</dbReference>
<evidence type="ECO:0000256" key="2">
    <source>
        <dbReference type="SAM" id="MobiDB-lite"/>
    </source>
</evidence>
<dbReference type="InterPro" id="IPR017847">
    <property type="entry name" value="T6SS_RhsGE_Vgr_subset"/>
</dbReference>
<dbReference type="Gene3D" id="4.10.220.110">
    <property type="match status" value="1"/>
</dbReference>
<dbReference type="InterPro" id="IPR006533">
    <property type="entry name" value="T6SS_Vgr_RhsGE"/>
</dbReference>
<proteinExistence type="inferred from homology"/>
<dbReference type="InterPro" id="IPR037026">
    <property type="entry name" value="Vgr_OB-fold_dom_sf"/>
</dbReference>
<evidence type="ECO:0000259" key="4">
    <source>
        <dbReference type="Pfam" id="PF22178"/>
    </source>
</evidence>
<dbReference type="InterPro" id="IPR050708">
    <property type="entry name" value="T6SS_VgrG/RHS"/>
</dbReference>
<dbReference type="SUPFAM" id="SSF69255">
    <property type="entry name" value="gp5 N-terminal domain-like"/>
    <property type="match status" value="1"/>
</dbReference>
<evidence type="ECO:0000259" key="3">
    <source>
        <dbReference type="Pfam" id="PF04717"/>
    </source>
</evidence>
<dbReference type="NCBIfam" id="TIGR01646">
    <property type="entry name" value="vgr_GE"/>
    <property type="match status" value="1"/>
</dbReference>
<accession>A0ABU8QVC3</accession>
<dbReference type="InterPro" id="IPR006531">
    <property type="entry name" value="Gp5/Vgr_OB"/>
</dbReference>
<evidence type="ECO:0000256" key="1">
    <source>
        <dbReference type="ARBA" id="ARBA00005558"/>
    </source>
</evidence>
<dbReference type="Proteomes" id="UP001380290">
    <property type="component" value="Unassembled WGS sequence"/>
</dbReference>
<dbReference type="Pfam" id="PF05954">
    <property type="entry name" value="Phage_GPD"/>
    <property type="match status" value="1"/>
</dbReference>
<name>A0ABU8QVC3_9PSED</name>
<dbReference type="Gene3D" id="2.40.50.230">
    <property type="entry name" value="Gp5 N-terminal domain"/>
    <property type="match status" value="1"/>
</dbReference>
<dbReference type="RefSeq" id="WP_339599806.1">
    <property type="nucleotide sequence ID" value="NZ_JBBHLC010000045.1"/>
</dbReference>
<gene>
    <name evidence="5" type="primary">tssI</name>
    <name evidence="5" type="ORF">V7S98_15455</name>
</gene>
<dbReference type="Gene3D" id="2.30.110.50">
    <property type="match status" value="1"/>
</dbReference>
<dbReference type="SUPFAM" id="SSF69279">
    <property type="entry name" value="Phage tail proteins"/>
    <property type="match status" value="2"/>
</dbReference>
<dbReference type="InterPro" id="IPR054030">
    <property type="entry name" value="Gp5_Vgr_C"/>
</dbReference>
<evidence type="ECO:0000313" key="6">
    <source>
        <dbReference type="Proteomes" id="UP001380290"/>
    </source>
</evidence>
<organism evidence="5 6">
    <name type="scientific">Pseudomonas farsensis</name>
    <dbReference type="NCBI Taxonomy" id="2745492"/>
    <lineage>
        <taxon>Bacteria</taxon>
        <taxon>Pseudomonadati</taxon>
        <taxon>Pseudomonadota</taxon>
        <taxon>Gammaproteobacteria</taxon>
        <taxon>Pseudomonadales</taxon>
        <taxon>Pseudomonadaceae</taxon>
        <taxon>Pseudomonas</taxon>
    </lineage>
</organism>
<dbReference type="Pfam" id="PF22178">
    <property type="entry name" value="Gp5_trimer_C"/>
    <property type="match status" value="1"/>
</dbReference>
<feature type="domain" description="Gp5/Type VI secretion system Vgr protein OB-fold" evidence="3">
    <location>
        <begin position="406"/>
        <end position="473"/>
    </location>
</feature>
<dbReference type="Gene3D" id="3.55.50.10">
    <property type="entry name" value="Baseplate protein-like domains"/>
    <property type="match status" value="1"/>
</dbReference>
<feature type="domain" description="Gp5/Type VI secretion system Vgr C-terminal trimerisation" evidence="4">
    <location>
        <begin position="490"/>
        <end position="595"/>
    </location>
</feature>
<protein>
    <submittedName>
        <fullName evidence="5">Type VI secretion system tip protein TssI/VgrG</fullName>
    </submittedName>
</protein>
<dbReference type="SUPFAM" id="SSF69349">
    <property type="entry name" value="Phage fibre proteins"/>
    <property type="match status" value="1"/>
</dbReference>
<dbReference type="EMBL" id="JBBHLC010000045">
    <property type="protein sequence ID" value="MEJ5864621.1"/>
    <property type="molecule type" value="Genomic_DNA"/>
</dbReference>